<dbReference type="InterPro" id="IPR001739">
    <property type="entry name" value="Methyl_CpG_DNA-bd"/>
</dbReference>
<evidence type="ECO:0000256" key="17">
    <source>
        <dbReference type="ARBA" id="ARBA00042995"/>
    </source>
</evidence>
<dbReference type="GO" id="GO:0140947">
    <property type="term" value="F:histone H3K9me2 methyltransferase activity"/>
    <property type="evidence" value="ECO:0007669"/>
    <property type="project" value="UniProtKB-EC"/>
</dbReference>
<dbReference type="EC" id="2.1.1.366" evidence="15"/>
<keyword evidence="14" id="KW-0131">Cell cycle</keyword>
<dbReference type="Pfam" id="PF05033">
    <property type="entry name" value="Pre-SET"/>
    <property type="match status" value="1"/>
</dbReference>
<comment type="catalytic activity">
    <reaction evidence="18">
        <text>N(6),N(6)-dimethyl-L-lysyl(9)-[histone H3] + S-adenosyl-L-methionine = N(6),N(6),N(6)-trimethyl-L-lysyl(9)-[histone H3] + S-adenosyl-L-homocysteine + H(+)</text>
        <dbReference type="Rhea" id="RHEA:60288"/>
        <dbReference type="Rhea" id="RHEA-COMP:15538"/>
        <dbReference type="Rhea" id="RHEA-COMP:15541"/>
        <dbReference type="ChEBI" id="CHEBI:15378"/>
        <dbReference type="ChEBI" id="CHEBI:57856"/>
        <dbReference type="ChEBI" id="CHEBI:59789"/>
        <dbReference type="ChEBI" id="CHEBI:61961"/>
        <dbReference type="ChEBI" id="CHEBI:61976"/>
        <dbReference type="EC" id="2.1.1.366"/>
    </reaction>
</comment>
<dbReference type="InterPro" id="IPR016177">
    <property type="entry name" value="DNA-bd_dom_sf"/>
</dbReference>
<keyword evidence="5" id="KW-0489">Methyltransferase</keyword>
<dbReference type="CTD" id="83852"/>
<dbReference type="SMART" id="SM00317">
    <property type="entry name" value="SET"/>
    <property type="match status" value="1"/>
</dbReference>
<evidence type="ECO:0000313" key="25">
    <source>
        <dbReference type="RefSeq" id="XP_028995063.1"/>
    </source>
</evidence>
<dbReference type="PANTHER" id="PTHR46024:SF3">
    <property type="entry name" value="HISTONE-LYSINE N-METHYLTRANSFERASE SETDB2"/>
    <property type="match status" value="1"/>
</dbReference>
<dbReference type="GO" id="GO:0051301">
    <property type="term" value="P:cell division"/>
    <property type="evidence" value="ECO:0007669"/>
    <property type="project" value="UniProtKB-KW"/>
</dbReference>
<dbReference type="GO" id="GO:0005634">
    <property type="term" value="C:nucleus"/>
    <property type="evidence" value="ECO:0007669"/>
    <property type="project" value="UniProtKB-SubCell"/>
</dbReference>
<feature type="domain" description="SET" evidence="20">
    <location>
        <begin position="365"/>
        <end position="594"/>
    </location>
</feature>
<dbReference type="GO" id="GO:0008270">
    <property type="term" value="F:zinc ion binding"/>
    <property type="evidence" value="ECO:0007669"/>
    <property type="project" value="InterPro"/>
</dbReference>
<evidence type="ECO:0000256" key="19">
    <source>
        <dbReference type="SAM" id="MobiDB-lite"/>
    </source>
</evidence>
<dbReference type="KEGG" id="bspl:114848581"/>
<evidence type="ECO:0000256" key="12">
    <source>
        <dbReference type="ARBA" id="ARBA00022853"/>
    </source>
</evidence>
<name>A0A6P7LMJ5_BETSP</name>
<keyword evidence="12" id="KW-0156">Chromatin regulator</keyword>
<evidence type="ECO:0000256" key="13">
    <source>
        <dbReference type="ARBA" id="ARBA00023242"/>
    </source>
</evidence>
<dbReference type="InterPro" id="IPR001214">
    <property type="entry name" value="SET_dom"/>
</dbReference>
<dbReference type="PROSITE" id="PS50280">
    <property type="entry name" value="SET"/>
    <property type="match status" value="1"/>
</dbReference>
<keyword evidence="13" id="KW-0539">Nucleus</keyword>
<dbReference type="InterPro" id="IPR051516">
    <property type="entry name" value="SETDB_methyltransferase"/>
</dbReference>
<evidence type="ECO:0000256" key="9">
    <source>
        <dbReference type="ARBA" id="ARBA00022723"/>
    </source>
</evidence>
<feature type="region of interest" description="Disordered" evidence="19">
    <location>
        <begin position="443"/>
        <end position="477"/>
    </location>
</feature>
<dbReference type="RefSeq" id="XP_040925506.1">
    <property type="nucleotide sequence ID" value="XM_041069572.2"/>
</dbReference>
<evidence type="ECO:0000313" key="26">
    <source>
        <dbReference type="RefSeq" id="XP_040925506.1"/>
    </source>
</evidence>
<evidence type="ECO:0000256" key="1">
    <source>
        <dbReference type="ARBA" id="ARBA00004123"/>
    </source>
</evidence>
<gene>
    <name evidence="24 25 26" type="primary">setdb2</name>
</gene>
<keyword evidence="8" id="KW-0949">S-adenosyl-L-methionine</keyword>
<evidence type="ECO:0000256" key="2">
    <source>
        <dbReference type="ARBA" id="ARBA00004286"/>
    </source>
</evidence>
<keyword evidence="6" id="KW-0132">Cell division</keyword>
<dbReference type="Pfam" id="PF01429">
    <property type="entry name" value="MBD"/>
    <property type="match status" value="1"/>
</dbReference>
<keyword evidence="4" id="KW-0217">Developmental protein</keyword>
<keyword evidence="11" id="KW-0862">Zinc</keyword>
<dbReference type="GO" id="GO:0070828">
    <property type="term" value="P:heterochromatin organization"/>
    <property type="evidence" value="ECO:0007669"/>
    <property type="project" value="TreeGrafter"/>
</dbReference>
<keyword evidence="3" id="KW-0158">Chromosome</keyword>
<sequence length="641" mass="70459">MEEALLNPQDVERAKMFWAGEDVDEVFDTVFVYLEQLKRALKKNTATDKELIQALKLLESLDLTPPVSSQDPSVVQVVIGSDGLLPGDFPSPSSSPLPFSNGVSSPTVASAGREKLLPPLVPVQLQYQLHSCSKACLPSVASMSQSKFALWGQNPLKVPLLCGFKRLSAWQPMSYGEADDSADVGVEPMEEQDMEDSDVVYKAPCGQSLRNHGDVMQFLVTTECYDILQVDLFTFNPCVRLDPPSAAGPRWPDLDLSRGMEATPIELCPGEGGAWPPDFRYRKDRWPHGCFLNSGPTLFKVCCDCTDGCLDAEHCACIAMARDGHHYTYQRLAEPVASGLYECGPWCNCDRSRCQNRVVQKGIRVRLQVFQTDDKGWAVRCCDDLDRGTFVCIYAGVVLRKIQSPDEPPLLKTMRCDLPSDDEVEVVTEWLAPAVVAGSRKALETSPPVSPSTSHPLHVPVIQSPNDTTSTTPQDRNKVQMLGVTGQTLPSTAGVDKMAGSCSSGDQPQPEEKAADVTKVESNKQKMLKRTTEEVHVIDATKEGNVSRFINHSCQPNLFIQNVFTDSHDPGFPVIAFFTSRVVKAGTELTWDYSAHRQTTPHQKQDVPCLCGSSGCQGQFPIEEKLCDMCEAEVPAMNEAH</sequence>
<dbReference type="PANTHER" id="PTHR46024">
    <property type="entry name" value="HISTONE-LYSINE N-METHYLTRANSFERASE EGGLESS"/>
    <property type="match status" value="1"/>
</dbReference>
<feature type="region of interest" description="Disordered" evidence="19">
    <location>
        <begin position="489"/>
        <end position="513"/>
    </location>
</feature>
<dbReference type="InterPro" id="IPR046341">
    <property type="entry name" value="SET_dom_sf"/>
</dbReference>
<dbReference type="Pfam" id="PF00856">
    <property type="entry name" value="SET"/>
    <property type="match status" value="1"/>
</dbReference>
<dbReference type="RefSeq" id="XP_028995052.1">
    <property type="nucleotide sequence ID" value="XM_029139219.3"/>
</dbReference>
<dbReference type="InterPro" id="IPR003616">
    <property type="entry name" value="Post-SET_dom"/>
</dbReference>
<evidence type="ECO:0000259" key="22">
    <source>
        <dbReference type="PROSITE" id="PS50868"/>
    </source>
</evidence>
<dbReference type="SMART" id="SM00468">
    <property type="entry name" value="PreSET"/>
    <property type="match status" value="1"/>
</dbReference>
<evidence type="ECO:0000256" key="16">
    <source>
        <dbReference type="ARBA" id="ARBA00040299"/>
    </source>
</evidence>
<dbReference type="OrthoDB" id="5792673at2759"/>
<dbReference type="GO" id="GO:0010629">
    <property type="term" value="P:negative regulation of gene expression"/>
    <property type="evidence" value="ECO:0007669"/>
    <property type="project" value="TreeGrafter"/>
</dbReference>
<evidence type="ECO:0000256" key="6">
    <source>
        <dbReference type="ARBA" id="ARBA00022618"/>
    </source>
</evidence>
<evidence type="ECO:0000256" key="7">
    <source>
        <dbReference type="ARBA" id="ARBA00022679"/>
    </source>
</evidence>
<protein>
    <recommendedName>
        <fullName evidence="16">Histone-lysine N-methyltransferase SETDB2</fullName>
        <ecNumber evidence="15">2.1.1.366</ecNumber>
    </recommendedName>
    <alternativeName>
        <fullName evidence="17">SET domain bifurcated 2</fullName>
    </alternativeName>
</protein>
<evidence type="ECO:0000259" key="20">
    <source>
        <dbReference type="PROSITE" id="PS50280"/>
    </source>
</evidence>
<proteinExistence type="predicted"/>
<keyword evidence="10" id="KW-0498">Mitosis</keyword>
<dbReference type="SUPFAM" id="SSF82199">
    <property type="entry name" value="SET domain"/>
    <property type="match status" value="1"/>
</dbReference>
<evidence type="ECO:0000256" key="14">
    <source>
        <dbReference type="ARBA" id="ARBA00023306"/>
    </source>
</evidence>
<feature type="compositionally biased region" description="Polar residues" evidence="19">
    <location>
        <begin position="463"/>
        <end position="474"/>
    </location>
</feature>
<evidence type="ECO:0000313" key="23">
    <source>
        <dbReference type="Proteomes" id="UP000515150"/>
    </source>
</evidence>
<keyword evidence="9" id="KW-0479">Metal-binding</keyword>
<dbReference type="GO" id="GO:0005694">
    <property type="term" value="C:chromosome"/>
    <property type="evidence" value="ECO:0007669"/>
    <property type="project" value="UniProtKB-SubCell"/>
</dbReference>
<evidence type="ECO:0000256" key="11">
    <source>
        <dbReference type="ARBA" id="ARBA00022833"/>
    </source>
</evidence>
<dbReference type="GeneID" id="114848581"/>
<evidence type="ECO:0000256" key="3">
    <source>
        <dbReference type="ARBA" id="ARBA00022454"/>
    </source>
</evidence>
<accession>A0A6P7LMJ5</accession>
<dbReference type="PROSITE" id="PS50867">
    <property type="entry name" value="PRE_SET"/>
    <property type="match status" value="1"/>
</dbReference>
<reference evidence="24 25" key="1">
    <citation type="submission" date="2025-04" db="UniProtKB">
        <authorList>
            <consortium name="RefSeq"/>
        </authorList>
    </citation>
    <scope>IDENTIFICATION</scope>
</reference>
<dbReference type="GO" id="GO:0003677">
    <property type="term" value="F:DNA binding"/>
    <property type="evidence" value="ECO:0007669"/>
    <property type="project" value="InterPro"/>
</dbReference>
<evidence type="ECO:0000256" key="8">
    <source>
        <dbReference type="ARBA" id="ARBA00022691"/>
    </source>
</evidence>
<dbReference type="Proteomes" id="UP000515150">
    <property type="component" value="Chromosome 2"/>
</dbReference>
<feature type="domain" description="Pre-SET" evidence="21">
    <location>
        <begin position="301"/>
        <end position="362"/>
    </location>
</feature>
<evidence type="ECO:0000256" key="18">
    <source>
        <dbReference type="ARBA" id="ARBA00049087"/>
    </source>
</evidence>
<evidence type="ECO:0000256" key="4">
    <source>
        <dbReference type="ARBA" id="ARBA00022473"/>
    </source>
</evidence>
<keyword evidence="23" id="KW-1185">Reference proteome</keyword>
<dbReference type="Gene3D" id="2.170.270.10">
    <property type="entry name" value="SET domain"/>
    <property type="match status" value="2"/>
</dbReference>
<evidence type="ECO:0000259" key="21">
    <source>
        <dbReference type="PROSITE" id="PS50867"/>
    </source>
</evidence>
<dbReference type="SUPFAM" id="SSF54171">
    <property type="entry name" value="DNA-binding domain"/>
    <property type="match status" value="1"/>
</dbReference>
<dbReference type="PROSITE" id="PS50868">
    <property type="entry name" value="POST_SET"/>
    <property type="match status" value="1"/>
</dbReference>
<feature type="domain" description="Post-SET" evidence="22">
    <location>
        <begin position="605"/>
        <end position="621"/>
    </location>
</feature>
<evidence type="ECO:0000313" key="24">
    <source>
        <dbReference type="RefSeq" id="XP_028995052.1"/>
    </source>
</evidence>
<dbReference type="InterPro" id="IPR007728">
    <property type="entry name" value="Pre-SET_dom"/>
</dbReference>
<keyword evidence="7" id="KW-0808">Transferase</keyword>
<organism evidence="23 25">
    <name type="scientific">Betta splendens</name>
    <name type="common">Siamese fighting fish</name>
    <dbReference type="NCBI Taxonomy" id="158456"/>
    <lineage>
        <taxon>Eukaryota</taxon>
        <taxon>Metazoa</taxon>
        <taxon>Chordata</taxon>
        <taxon>Craniata</taxon>
        <taxon>Vertebrata</taxon>
        <taxon>Euteleostomi</taxon>
        <taxon>Actinopterygii</taxon>
        <taxon>Neopterygii</taxon>
        <taxon>Teleostei</taxon>
        <taxon>Neoteleostei</taxon>
        <taxon>Acanthomorphata</taxon>
        <taxon>Anabantaria</taxon>
        <taxon>Anabantiformes</taxon>
        <taxon>Anabantoidei</taxon>
        <taxon>Osphronemidae</taxon>
        <taxon>Betta</taxon>
    </lineage>
</organism>
<dbReference type="RefSeq" id="XP_028995063.1">
    <property type="nucleotide sequence ID" value="XM_029139230.3"/>
</dbReference>
<dbReference type="AlphaFoldDB" id="A0A6P7LMJ5"/>
<comment type="subcellular location">
    <subcellularLocation>
        <location evidence="2">Chromosome</location>
    </subcellularLocation>
    <subcellularLocation>
        <location evidence="1">Nucleus</location>
    </subcellularLocation>
</comment>
<evidence type="ECO:0000256" key="5">
    <source>
        <dbReference type="ARBA" id="ARBA00022603"/>
    </source>
</evidence>
<dbReference type="GO" id="GO:0032259">
    <property type="term" value="P:methylation"/>
    <property type="evidence" value="ECO:0007669"/>
    <property type="project" value="UniProtKB-KW"/>
</dbReference>
<feature type="compositionally biased region" description="Low complexity" evidence="19">
    <location>
        <begin position="445"/>
        <end position="461"/>
    </location>
</feature>
<evidence type="ECO:0000256" key="10">
    <source>
        <dbReference type="ARBA" id="ARBA00022776"/>
    </source>
</evidence>
<evidence type="ECO:0000256" key="15">
    <source>
        <dbReference type="ARBA" id="ARBA00039052"/>
    </source>
</evidence>